<keyword evidence="13" id="KW-1185">Reference proteome</keyword>
<dbReference type="GO" id="GO:0005524">
    <property type="term" value="F:ATP binding"/>
    <property type="evidence" value="ECO:0007669"/>
    <property type="project" value="UniProtKB-UniRule"/>
</dbReference>
<dbReference type="RefSeq" id="WP_092996820.1">
    <property type="nucleotide sequence ID" value="NZ_FMWD01000006.1"/>
</dbReference>
<dbReference type="PANTHER" id="PTHR21621:SF4">
    <property type="entry name" value="GLUTATHIONE SYNTHETASE"/>
    <property type="match status" value="1"/>
</dbReference>
<evidence type="ECO:0000256" key="10">
    <source>
        <dbReference type="HAMAP-Rule" id="MF_00162"/>
    </source>
</evidence>
<evidence type="ECO:0000256" key="5">
    <source>
        <dbReference type="ARBA" id="ARBA00022723"/>
    </source>
</evidence>
<reference evidence="12 13" key="1">
    <citation type="submission" date="2016-10" db="EMBL/GenBank/DDBJ databases">
        <authorList>
            <person name="de Groot N.N."/>
        </authorList>
    </citation>
    <scope>NUCLEOTIDE SEQUENCE [LARGE SCALE GENOMIC DNA]</scope>
    <source>
        <strain evidence="12 13">HLD2</strain>
    </source>
</reference>
<comment type="cofactor">
    <cofactor evidence="2">
        <name>Mg(2+)</name>
        <dbReference type="ChEBI" id="CHEBI:18420"/>
    </cofactor>
</comment>
<evidence type="ECO:0000256" key="3">
    <source>
        <dbReference type="ARBA" id="ARBA00022598"/>
    </source>
</evidence>
<evidence type="ECO:0000313" key="12">
    <source>
        <dbReference type="EMBL" id="SCZ61862.1"/>
    </source>
</evidence>
<organism evidence="12 13">
    <name type="scientific">Thiohalomonas denitrificans</name>
    <dbReference type="NCBI Taxonomy" id="415747"/>
    <lineage>
        <taxon>Bacteria</taxon>
        <taxon>Pseudomonadati</taxon>
        <taxon>Pseudomonadota</taxon>
        <taxon>Gammaproteobacteria</taxon>
        <taxon>Thiohalomonadales</taxon>
        <taxon>Thiohalomonadaceae</taxon>
        <taxon>Thiohalomonas</taxon>
    </lineage>
</organism>
<dbReference type="InterPro" id="IPR006284">
    <property type="entry name" value="Glut_synth_pro"/>
</dbReference>
<evidence type="ECO:0000256" key="1">
    <source>
        <dbReference type="ARBA" id="ARBA00001936"/>
    </source>
</evidence>
<dbReference type="SUPFAM" id="SSF52440">
    <property type="entry name" value="PreATP-grasp domain"/>
    <property type="match status" value="1"/>
</dbReference>
<proteinExistence type="inferred from homology"/>
<keyword evidence="3 10" id="KW-0436">Ligase</keyword>
<accession>A0A1G5QJH9</accession>
<dbReference type="AlphaFoldDB" id="A0A1G5QJH9"/>
<keyword evidence="9" id="KW-0464">Manganese</keyword>
<dbReference type="EMBL" id="FMWD01000006">
    <property type="protein sequence ID" value="SCZ61862.1"/>
    <property type="molecule type" value="Genomic_DNA"/>
</dbReference>
<gene>
    <name evidence="10" type="primary">gshB</name>
    <name evidence="12" type="ORF">SAMN03097708_02216</name>
</gene>
<dbReference type="Gene3D" id="3.40.50.20">
    <property type="match status" value="1"/>
</dbReference>
<evidence type="ECO:0000256" key="6">
    <source>
        <dbReference type="ARBA" id="ARBA00022741"/>
    </source>
</evidence>
<dbReference type="Gene3D" id="3.30.470.20">
    <property type="entry name" value="ATP-grasp fold, B domain"/>
    <property type="match status" value="1"/>
</dbReference>
<keyword evidence="5" id="KW-0479">Metal-binding</keyword>
<dbReference type="NCBIfam" id="NF003573">
    <property type="entry name" value="PRK05246.1"/>
    <property type="match status" value="1"/>
</dbReference>
<comment type="catalytic activity">
    <reaction evidence="10">
        <text>gamma-L-glutamyl-L-cysteine + glycine + ATP = glutathione + ADP + phosphate + H(+)</text>
        <dbReference type="Rhea" id="RHEA:13557"/>
        <dbReference type="ChEBI" id="CHEBI:15378"/>
        <dbReference type="ChEBI" id="CHEBI:30616"/>
        <dbReference type="ChEBI" id="CHEBI:43474"/>
        <dbReference type="ChEBI" id="CHEBI:57305"/>
        <dbReference type="ChEBI" id="CHEBI:57925"/>
        <dbReference type="ChEBI" id="CHEBI:58173"/>
        <dbReference type="ChEBI" id="CHEBI:456216"/>
        <dbReference type="EC" id="6.3.2.3"/>
    </reaction>
</comment>
<dbReference type="PROSITE" id="PS50975">
    <property type="entry name" value="ATP_GRASP"/>
    <property type="match status" value="1"/>
</dbReference>
<keyword evidence="4 10" id="KW-0317">Glutathione biosynthesis</keyword>
<evidence type="ECO:0000259" key="11">
    <source>
        <dbReference type="PROSITE" id="PS50975"/>
    </source>
</evidence>
<dbReference type="OrthoDB" id="9785415at2"/>
<dbReference type="InterPro" id="IPR004215">
    <property type="entry name" value="GSHS_N"/>
</dbReference>
<dbReference type="GO" id="GO:0046872">
    <property type="term" value="F:metal ion binding"/>
    <property type="evidence" value="ECO:0007669"/>
    <property type="project" value="UniProtKB-KW"/>
</dbReference>
<sequence length="324" mass="35761">MTVTVGVVMDPIGAISYKKDSTLAMLLAAQRRGWELRYMEQRDLFLRDGMPSARMRPLRVHADPHHWYDLEEPAVHPLGSLDVILMRKDPPFDMEFIYTTYLLERAEEAGALVVNRAASLRDANEKLFTAWFPQCTPPTLVSRDADALRAFHAEQGATVFKPLGAMGGASIFKVEGADTNLNVIIETLTGNGTGFIMAQRFVPEIRAGDKRILLIDGEPAPYALARIPAQGDIRGNLAAGGRGETIPLSARDRWICKQVAPKLRKMGLIFVGLDVIGDFLTEINVTSPTCIRELDAACDLDIGGQLMDVIDRKLDRRATGKAHH</sequence>
<comment type="similarity">
    <text evidence="10">Belongs to the prokaryotic GSH synthase family.</text>
</comment>
<dbReference type="InterPro" id="IPR011761">
    <property type="entry name" value="ATP-grasp"/>
</dbReference>
<evidence type="ECO:0000256" key="4">
    <source>
        <dbReference type="ARBA" id="ARBA00022684"/>
    </source>
</evidence>
<dbReference type="Gene3D" id="3.30.1490.20">
    <property type="entry name" value="ATP-grasp fold, A domain"/>
    <property type="match status" value="1"/>
</dbReference>
<dbReference type="STRING" id="415747.SAMN03097708_02216"/>
<dbReference type="GO" id="GO:0004363">
    <property type="term" value="F:glutathione synthase activity"/>
    <property type="evidence" value="ECO:0007669"/>
    <property type="project" value="UniProtKB-UniRule"/>
</dbReference>
<dbReference type="FunFam" id="3.40.50.20:FF:000009">
    <property type="entry name" value="Glutathione synthetase"/>
    <property type="match status" value="1"/>
</dbReference>
<dbReference type="NCBIfam" id="TIGR01380">
    <property type="entry name" value="glut_syn"/>
    <property type="match status" value="1"/>
</dbReference>
<comment type="pathway">
    <text evidence="10">Sulfur metabolism; glutathione biosynthesis; glutathione from L-cysteine and L-glutamate: step 2/2.</text>
</comment>
<evidence type="ECO:0000313" key="13">
    <source>
        <dbReference type="Proteomes" id="UP000199648"/>
    </source>
</evidence>
<keyword evidence="8" id="KW-0460">Magnesium</keyword>
<comment type="cofactor">
    <cofactor evidence="1">
        <name>Mn(2+)</name>
        <dbReference type="ChEBI" id="CHEBI:29035"/>
    </cofactor>
</comment>
<dbReference type="InterPro" id="IPR004218">
    <property type="entry name" value="GSHS_ATP-bd"/>
</dbReference>
<feature type="domain" description="ATP-grasp" evidence="11">
    <location>
        <begin position="125"/>
        <end position="311"/>
    </location>
</feature>
<evidence type="ECO:0000256" key="8">
    <source>
        <dbReference type="ARBA" id="ARBA00022842"/>
    </source>
</evidence>
<dbReference type="GO" id="GO:0005737">
    <property type="term" value="C:cytoplasm"/>
    <property type="evidence" value="ECO:0007669"/>
    <property type="project" value="TreeGrafter"/>
</dbReference>
<keyword evidence="7 10" id="KW-0067">ATP-binding</keyword>
<dbReference type="InterPro" id="IPR013815">
    <property type="entry name" value="ATP_grasp_subdomain_1"/>
</dbReference>
<dbReference type="Pfam" id="PF02951">
    <property type="entry name" value="GSH-S_N"/>
    <property type="match status" value="1"/>
</dbReference>
<dbReference type="PANTHER" id="PTHR21621">
    <property type="entry name" value="RIBOSOMAL PROTEIN S6 MODIFICATION PROTEIN"/>
    <property type="match status" value="1"/>
</dbReference>
<dbReference type="Proteomes" id="UP000199648">
    <property type="component" value="Unassembled WGS sequence"/>
</dbReference>
<dbReference type="SUPFAM" id="SSF56059">
    <property type="entry name" value="Glutathione synthetase ATP-binding domain-like"/>
    <property type="match status" value="1"/>
</dbReference>
<dbReference type="UniPathway" id="UPA00142">
    <property type="reaction ID" value="UER00210"/>
</dbReference>
<evidence type="ECO:0000256" key="9">
    <source>
        <dbReference type="ARBA" id="ARBA00023211"/>
    </source>
</evidence>
<protein>
    <recommendedName>
        <fullName evidence="10">Glutathione synthetase</fullName>
        <ecNumber evidence="10">6.3.2.3</ecNumber>
    </recommendedName>
    <alternativeName>
        <fullName evidence="10">GSH synthetase</fullName>
        <shortName evidence="10">GSH-S</shortName>
        <shortName evidence="10">GSHase</shortName>
    </alternativeName>
    <alternativeName>
        <fullName evidence="10">Glutathione synthase</fullName>
    </alternativeName>
</protein>
<evidence type="ECO:0000256" key="2">
    <source>
        <dbReference type="ARBA" id="ARBA00001946"/>
    </source>
</evidence>
<dbReference type="HAMAP" id="MF_00162">
    <property type="entry name" value="GSH_S"/>
    <property type="match status" value="1"/>
</dbReference>
<dbReference type="InterPro" id="IPR016185">
    <property type="entry name" value="PreATP-grasp_dom_sf"/>
</dbReference>
<evidence type="ECO:0000256" key="7">
    <source>
        <dbReference type="ARBA" id="ARBA00022840"/>
    </source>
</evidence>
<dbReference type="EC" id="6.3.2.3" evidence="10"/>
<keyword evidence="6 10" id="KW-0547">Nucleotide-binding</keyword>
<dbReference type="Pfam" id="PF02955">
    <property type="entry name" value="GSH-S_ATP"/>
    <property type="match status" value="1"/>
</dbReference>
<name>A0A1G5QJH9_9GAMM</name>